<dbReference type="GO" id="GO:0006629">
    <property type="term" value="P:lipid metabolic process"/>
    <property type="evidence" value="ECO:0007669"/>
    <property type="project" value="InterPro"/>
</dbReference>
<reference evidence="2" key="2">
    <citation type="journal article" date="2021" name="PeerJ">
        <title>Extensive microbial diversity within the chicken gut microbiome revealed by metagenomics and culture.</title>
        <authorList>
            <person name="Gilroy R."/>
            <person name="Ravi A."/>
            <person name="Getino M."/>
            <person name="Pursley I."/>
            <person name="Horton D.L."/>
            <person name="Alikhan N.F."/>
            <person name="Baker D."/>
            <person name="Gharbi K."/>
            <person name="Hall N."/>
            <person name="Watson M."/>
            <person name="Adriaenssens E.M."/>
            <person name="Foster-Nyarko E."/>
            <person name="Jarju S."/>
            <person name="Secka A."/>
            <person name="Antonio M."/>
            <person name="Oren A."/>
            <person name="Chaudhuri R.R."/>
            <person name="La Ragione R."/>
            <person name="Hildebrand F."/>
            <person name="Pallen M.J."/>
        </authorList>
    </citation>
    <scope>NUCLEOTIDE SEQUENCE</scope>
    <source>
        <strain evidence="2">23406</strain>
    </source>
</reference>
<dbReference type="PANTHER" id="PTHR46211:SF1">
    <property type="entry name" value="GLYCEROPHOSPHODIESTER PHOSPHODIESTERASE, CYTOPLASMIC"/>
    <property type="match status" value="1"/>
</dbReference>
<evidence type="ECO:0000259" key="1">
    <source>
        <dbReference type="PROSITE" id="PS51704"/>
    </source>
</evidence>
<organism evidence="2 3">
    <name type="scientific">Candidatus Stercoripulliclostridium merdipullorum</name>
    <dbReference type="NCBI Taxonomy" id="2840952"/>
    <lineage>
        <taxon>Bacteria</taxon>
        <taxon>Bacillati</taxon>
        <taxon>Bacillota</taxon>
        <taxon>Clostridia</taxon>
        <taxon>Eubacteriales</taxon>
        <taxon>Candidatus Stercoripulliclostridium</taxon>
    </lineage>
</organism>
<proteinExistence type="predicted"/>
<accession>A0A9D1NCH0</accession>
<protein>
    <recommendedName>
        <fullName evidence="1">GP-PDE domain-containing protein</fullName>
    </recommendedName>
</protein>
<evidence type="ECO:0000313" key="2">
    <source>
        <dbReference type="EMBL" id="HIV00583.1"/>
    </source>
</evidence>
<reference evidence="2" key="1">
    <citation type="submission" date="2020-10" db="EMBL/GenBank/DDBJ databases">
        <authorList>
            <person name="Gilroy R."/>
        </authorList>
    </citation>
    <scope>NUCLEOTIDE SEQUENCE</scope>
    <source>
        <strain evidence="2">23406</strain>
    </source>
</reference>
<dbReference type="SUPFAM" id="SSF51695">
    <property type="entry name" value="PLC-like phosphodiesterases"/>
    <property type="match status" value="1"/>
</dbReference>
<dbReference type="GO" id="GO:0008081">
    <property type="term" value="F:phosphoric diester hydrolase activity"/>
    <property type="evidence" value="ECO:0007669"/>
    <property type="project" value="InterPro"/>
</dbReference>
<dbReference type="PROSITE" id="PS51704">
    <property type="entry name" value="GP_PDE"/>
    <property type="match status" value="1"/>
</dbReference>
<dbReference type="PANTHER" id="PTHR46211">
    <property type="entry name" value="GLYCEROPHOSPHORYL DIESTER PHOSPHODIESTERASE"/>
    <property type="match status" value="1"/>
</dbReference>
<comment type="caution">
    <text evidence="2">The sequence shown here is derived from an EMBL/GenBank/DDBJ whole genome shotgun (WGS) entry which is preliminary data.</text>
</comment>
<name>A0A9D1NCH0_9FIRM</name>
<dbReference type="InterPro" id="IPR017946">
    <property type="entry name" value="PLC-like_Pdiesterase_TIM-brl"/>
</dbReference>
<gene>
    <name evidence="2" type="ORF">IAB14_05695</name>
</gene>
<dbReference type="Pfam" id="PF03009">
    <property type="entry name" value="GDPD"/>
    <property type="match status" value="1"/>
</dbReference>
<sequence>MRLFEIPIAHRGLHDAEAPENSMAAFRKALEAGYNIETDVHLTKDNVLVAFHDRSLKRVVGQEGTIESLTFAELRTDKYRLPNGEFIPTFDELLQLVDGKVDILCELKSIGDPFRRLEKSVLAAVRDKPWVKVQAFNPLTIAWFKRNAPDICRGQLGTLAGGKWLQLVFAFFGPTKMLWRSKPDFLAFDYGQITDPRVANSVKKYDMKLLCWTVKSQEEYNFCKAHGVDNIIFENFLPAIER</sequence>
<dbReference type="Proteomes" id="UP000886891">
    <property type="component" value="Unassembled WGS sequence"/>
</dbReference>
<feature type="domain" description="GP-PDE" evidence="1">
    <location>
        <begin position="5"/>
        <end position="242"/>
    </location>
</feature>
<dbReference type="EMBL" id="DVOH01000041">
    <property type="protein sequence ID" value="HIV00583.1"/>
    <property type="molecule type" value="Genomic_DNA"/>
</dbReference>
<dbReference type="AlphaFoldDB" id="A0A9D1NCH0"/>
<evidence type="ECO:0000313" key="3">
    <source>
        <dbReference type="Proteomes" id="UP000886891"/>
    </source>
</evidence>
<dbReference type="InterPro" id="IPR030395">
    <property type="entry name" value="GP_PDE_dom"/>
</dbReference>
<dbReference type="Gene3D" id="3.20.20.190">
    <property type="entry name" value="Phosphatidylinositol (PI) phosphodiesterase"/>
    <property type="match status" value="1"/>
</dbReference>